<feature type="compositionally biased region" description="Low complexity" evidence="1">
    <location>
        <begin position="100"/>
        <end position="113"/>
    </location>
</feature>
<comment type="caution">
    <text evidence="2">The sequence shown here is derived from an EMBL/GenBank/DDBJ whole genome shotgun (WGS) entry which is preliminary data.</text>
</comment>
<feature type="compositionally biased region" description="Basic and acidic residues" evidence="1">
    <location>
        <begin position="114"/>
        <end position="128"/>
    </location>
</feature>
<dbReference type="EMBL" id="JAAALK010000082">
    <property type="protein sequence ID" value="KAG8084042.1"/>
    <property type="molecule type" value="Genomic_DNA"/>
</dbReference>
<evidence type="ECO:0000313" key="3">
    <source>
        <dbReference type="Proteomes" id="UP000729402"/>
    </source>
</evidence>
<reference evidence="2" key="2">
    <citation type="submission" date="2021-02" db="EMBL/GenBank/DDBJ databases">
        <authorList>
            <person name="Kimball J.A."/>
            <person name="Haas M.W."/>
            <person name="Macchietto M."/>
            <person name="Kono T."/>
            <person name="Duquette J."/>
            <person name="Shao M."/>
        </authorList>
    </citation>
    <scope>NUCLEOTIDE SEQUENCE</scope>
    <source>
        <tissue evidence="2">Fresh leaf tissue</tissue>
    </source>
</reference>
<reference evidence="2" key="1">
    <citation type="journal article" date="2021" name="bioRxiv">
        <title>Whole Genome Assembly and Annotation of Northern Wild Rice, Zizania palustris L., Supports a Whole Genome Duplication in the Zizania Genus.</title>
        <authorList>
            <person name="Haas M."/>
            <person name="Kono T."/>
            <person name="Macchietto M."/>
            <person name="Millas R."/>
            <person name="McGilp L."/>
            <person name="Shao M."/>
            <person name="Duquette J."/>
            <person name="Hirsch C.N."/>
            <person name="Kimball J."/>
        </authorList>
    </citation>
    <scope>NUCLEOTIDE SEQUENCE</scope>
    <source>
        <tissue evidence="2">Fresh leaf tissue</tissue>
    </source>
</reference>
<protein>
    <submittedName>
        <fullName evidence="2">Uncharacterized protein</fullName>
    </submittedName>
</protein>
<evidence type="ECO:0000256" key="1">
    <source>
        <dbReference type="SAM" id="MobiDB-lite"/>
    </source>
</evidence>
<organism evidence="2 3">
    <name type="scientific">Zizania palustris</name>
    <name type="common">Northern wild rice</name>
    <dbReference type="NCBI Taxonomy" id="103762"/>
    <lineage>
        <taxon>Eukaryota</taxon>
        <taxon>Viridiplantae</taxon>
        <taxon>Streptophyta</taxon>
        <taxon>Embryophyta</taxon>
        <taxon>Tracheophyta</taxon>
        <taxon>Spermatophyta</taxon>
        <taxon>Magnoliopsida</taxon>
        <taxon>Liliopsida</taxon>
        <taxon>Poales</taxon>
        <taxon>Poaceae</taxon>
        <taxon>BOP clade</taxon>
        <taxon>Oryzoideae</taxon>
        <taxon>Oryzeae</taxon>
        <taxon>Zizaniinae</taxon>
        <taxon>Zizania</taxon>
    </lineage>
</organism>
<accession>A0A8J5T9M9</accession>
<dbReference type="AlphaFoldDB" id="A0A8J5T9M9"/>
<gene>
    <name evidence="2" type="ORF">GUJ93_ZPchr0010g7472</name>
</gene>
<evidence type="ECO:0000313" key="2">
    <source>
        <dbReference type="EMBL" id="KAG8084042.1"/>
    </source>
</evidence>
<keyword evidence="3" id="KW-1185">Reference proteome</keyword>
<sequence length="182" mass="20764">MLSLLFIGIHLEQHFEFRCRWQRYGPKRGPLSSPPLSRSHPAWASAPIDLPQLSHAEAIHRHWMLMWLPLLGSCRASFNQIMLLIRGKKPLTNDLELRCSSSSSPARPSTRSNSPREGRRRSEADRIRAHARSSRGMPTTRGTPLPPSSVRPVGPCRSNRVMPPYHRVYQQDPNRSPLRVLV</sequence>
<proteinExistence type="predicted"/>
<name>A0A8J5T9M9_ZIZPA</name>
<dbReference type="Proteomes" id="UP000729402">
    <property type="component" value="Unassembled WGS sequence"/>
</dbReference>
<feature type="region of interest" description="Disordered" evidence="1">
    <location>
        <begin position="97"/>
        <end position="182"/>
    </location>
</feature>